<feature type="region of interest" description="Disordered" evidence="6">
    <location>
        <begin position="1"/>
        <end position="53"/>
    </location>
</feature>
<evidence type="ECO:0000259" key="8">
    <source>
        <dbReference type="Pfam" id="PF18137"/>
    </source>
</evidence>
<organism evidence="9 10">
    <name type="scientific">Penicillium daleae</name>
    <dbReference type="NCBI Taxonomy" id="63821"/>
    <lineage>
        <taxon>Eukaryota</taxon>
        <taxon>Fungi</taxon>
        <taxon>Dikarya</taxon>
        <taxon>Ascomycota</taxon>
        <taxon>Pezizomycotina</taxon>
        <taxon>Eurotiomycetes</taxon>
        <taxon>Eurotiomycetidae</taxon>
        <taxon>Eurotiales</taxon>
        <taxon>Aspergillaceae</taxon>
        <taxon>Penicillium</taxon>
    </lineage>
</organism>
<dbReference type="PANTHER" id="PTHR12748">
    <property type="entry name" value="ORIGIN RECOGNITION COMPLEX SUBUNIT 3"/>
    <property type="match status" value="1"/>
</dbReference>
<comment type="caution">
    <text evidence="9">The sequence shown here is derived from an EMBL/GenBank/DDBJ whole genome shotgun (WGS) entry which is preliminary data.</text>
</comment>
<dbReference type="PANTHER" id="PTHR12748:SF0">
    <property type="entry name" value="ORIGIN RECOGNITION COMPLEX SUBUNIT 3"/>
    <property type="match status" value="1"/>
</dbReference>
<dbReference type="Pfam" id="PF07034">
    <property type="entry name" value="ORC3_N"/>
    <property type="match status" value="1"/>
</dbReference>
<keyword evidence="5" id="KW-0539">Nucleus</keyword>
<dbReference type="GO" id="GO:0003688">
    <property type="term" value="F:DNA replication origin binding"/>
    <property type="evidence" value="ECO:0007669"/>
    <property type="project" value="TreeGrafter"/>
</dbReference>
<accession>A0AAD6C425</accession>
<proteinExistence type="inferred from homology"/>
<dbReference type="RefSeq" id="XP_056765281.1">
    <property type="nucleotide sequence ID" value="XM_056909577.1"/>
</dbReference>
<evidence type="ECO:0000256" key="1">
    <source>
        <dbReference type="ARBA" id="ARBA00004123"/>
    </source>
</evidence>
<dbReference type="InterPro" id="IPR040855">
    <property type="entry name" value="ORC_WH_C"/>
</dbReference>
<dbReference type="GO" id="GO:0006270">
    <property type="term" value="P:DNA replication initiation"/>
    <property type="evidence" value="ECO:0007669"/>
    <property type="project" value="TreeGrafter"/>
</dbReference>
<reference evidence="9" key="1">
    <citation type="submission" date="2022-12" db="EMBL/GenBank/DDBJ databases">
        <authorList>
            <person name="Petersen C."/>
        </authorList>
    </citation>
    <scope>NUCLEOTIDE SEQUENCE</scope>
    <source>
        <strain evidence="9">IBT 16125</strain>
    </source>
</reference>
<protein>
    <recommendedName>
        <fullName evidence="11">Origin recognition complex subunit 3</fullName>
    </recommendedName>
</protein>
<evidence type="ECO:0000313" key="10">
    <source>
        <dbReference type="Proteomes" id="UP001213681"/>
    </source>
</evidence>
<dbReference type="EMBL" id="JAPVEA010000006">
    <property type="protein sequence ID" value="KAJ5449746.1"/>
    <property type="molecule type" value="Genomic_DNA"/>
</dbReference>
<evidence type="ECO:0000256" key="4">
    <source>
        <dbReference type="ARBA" id="ARBA00023125"/>
    </source>
</evidence>
<dbReference type="InterPro" id="IPR020795">
    <property type="entry name" value="ORC3"/>
</dbReference>
<keyword evidence="10" id="KW-1185">Reference proteome</keyword>
<dbReference type="GO" id="GO:0005664">
    <property type="term" value="C:nuclear origin of replication recognition complex"/>
    <property type="evidence" value="ECO:0007669"/>
    <property type="project" value="InterPro"/>
</dbReference>
<dbReference type="Pfam" id="PF18137">
    <property type="entry name" value="WHD_ORC"/>
    <property type="match status" value="1"/>
</dbReference>
<evidence type="ECO:0008006" key="11">
    <source>
        <dbReference type="Google" id="ProtNLM"/>
    </source>
</evidence>
<evidence type="ECO:0000256" key="5">
    <source>
        <dbReference type="ARBA" id="ARBA00023242"/>
    </source>
</evidence>
<dbReference type="GO" id="GO:0005656">
    <property type="term" value="C:nuclear pre-replicative complex"/>
    <property type="evidence" value="ECO:0007669"/>
    <property type="project" value="TreeGrafter"/>
</dbReference>
<feature type="domain" description="Origin recognition complex subunit 3 N-terminal" evidence="7">
    <location>
        <begin position="43"/>
        <end position="347"/>
    </location>
</feature>
<keyword evidence="4" id="KW-0238">DNA-binding</keyword>
<dbReference type="GeneID" id="81599820"/>
<sequence>MDPEGLEDALDLSRDRAQNQGVYIYQPAKPGKATSERPSKRRKVSSTDSRGQSSDVQCFVPLLNGEENAESAQLRYETYKKLWSAQEDKIQSILEDVDAGVLADVLSFVRDNSPQTCNGCIPTGLVTVGSNVSSLTRLLSRLNDQLSTSGEGGVVVLESGDAPNLKTSLKNIIRAAITNTEGNDGYQKFVTDRAGPRLLGYDLDLLNDYVQRKGTKKLVLALRDSEAFDPGLLMDLLSLFKSWLDRIPFTVLLGISTSVELFEGRLPRACVSLLQGKHFEVQEAGNCVDRIYESLQTDPQGKLWLGCNITSTLLEKTHDYFQTPEAFSRMVKYAYMSHFFANPLSVLLGSPAPATVSQIWLCEAIRNLPSFRMFCEDLLEAGSPDDVRNLLENDGYLLEEALSHVSAGQQRMQQIFHAVIAIHAFLQHTQSAKKANVSDLSVRALSGELNESQVVDDMLATVRTFDSGKLGPLLESLPETLPAGLALDEIRTDLATLVDTNGDFGPLRSEYNINSSVVKTTVVQQRILLSKGKSNLSKRDVEYTKIVDRLVGALQEYLTEILIQPQELFMHEAFLFDLRNPLKETFTPRPRFALERALANPFDYLISSTNASGARISVKQPATAILYQLYLESGALVNIHDLWQAFYAVFESDQGNTCDDRMIMSLFYGALSDLKSFGMIKNSRKKTDHLAKSAWMGL</sequence>
<evidence type="ECO:0000256" key="3">
    <source>
        <dbReference type="ARBA" id="ARBA00022705"/>
    </source>
</evidence>
<evidence type="ECO:0000256" key="2">
    <source>
        <dbReference type="ARBA" id="ARBA00010977"/>
    </source>
</evidence>
<evidence type="ECO:0000256" key="6">
    <source>
        <dbReference type="SAM" id="MobiDB-lite"/>
    </source>
</evidence>
<comment type="subcellular location">
    <subcellularLocation>
        <location evidence="1">Nucleus</location>
    </subcellularLocation>
</comment>
<dbReference type="CDD" id="cd20704">
    <property type="entry name" value="Orc3"/>
    <property type="match status" value="1"/>
</dbReference>
<name>A0AAD6C425_9EURO</name>
<keyword evidence="3" id="KW-0235">DNA replication</keyword>
<feature type="domain" description="Origin recognition complex subunit 3 winged helix C-terminal" evidence="8">
    <location>
        <begin position="591"/>
        <end position="695"/>
    </location>
</feature>
<dbReference type="AlphaFoldDB" id="A0AAD6C425"/>
<reference evidence="9" key="2">
    <citation type="journal article" date="2023" name="IMA Fungus">
        <title>Comparative genomic study of the Penicillium genus elucidates a diverse pangenome and 15 lateral gene transfer events.</title>
        <authorList>
            <person name="Petersen C."/>
            <person name="Sorensen T."/>
            <person name="Nielsen M.R."/>
            <person name="Sondergaard T.E."/>
            <person name="Sorensen J.L."/>
            <person name="Fitzpatrick D.A."/>
            <person name="Frisvad J.C."/>
            <person name="Nielsen K.L."/>
        </authorList>
    </citation>
    <scope>NUCLEOTIDE SEQUENCE</scope>
    <source>
        <strain evidence="9">IBT 16125</strain>
    </source>
</reference>
<comment type="similarity">
    <text evidence="2">Belongs to the ORC3 family.</text>
</comment>
<evidence type="ECO:0000313" key="9">
    <source>
        <dbReference type="EMBL" id="KAJ5449746.1"/>
    </source>
</evidence>
<dbReference type="InterPro" id="IPR045667">
    <property type="entry name" value="ORC3_N"/>
</dbReference>
<feature type="compositionally biased region" description="Acidic residues" evidence="6">
    <location>
        <begin position="1"/>
        <end position="10"/>
    </location>
</feature>
<dbReference type="Proteomes" id="UP001213681">
    <property type="component" value="Unassembled WGS sequence"/>
</dbReference>
<dbReference type="GO" id="GO:0031261">
    <property type="term" value="C:DNA replication preinitiation complex"/>
    <property type="evidence" value="ECO:0007669"/>
    <property type="project" value="TreeGrafter"/>
</dbReference>
<gene>
    <name evidence="9" type="ORF">N7458_006195</name>
</gene>
<evidence type="ECO:0000259" key="7">
    <source>
        <dbReference type="Pfam" id="PF07034"/>
    </source>
</evidence>